<dbReference type="InterPro" id="IPR011527">
    <property type="entry name" value="ABC1_TM_dom"/>
</dbReference>
<sequence length="667" mass="73230">MHPKLQLVFFYSPSFISRPLFSTVINIDYSSPDKINMAVAEDTVINSEEAAAGKPAVPVTQKSTFQRSSSKHLFVFTRPGHVWMIASAIFTAALAAAGRAAYTIVFGRIFDLSSQWGASAIAGHRFLSETSQWCIYMCLIGLGMWLVSSIELALWVISGELRARTARDTLFGSLLKKTAEWYDMRENGMSSLMVAVQTQTRELQIATSQVLGFLAVDIFVFLACIIPALVYSYQLTLVMLATDVPSALILWTISRFLDPAIEAQRRELAQASQNATAAATAIELVKVYNGADHEAFRFISAIRQSAKYYSRQALCNCGQLSYTRLWMLMLFVVGFFFAVNLVGKGQLTPGNALTTFYAALIAFQSIQILGPQWLMVAKGMAAGQSLQALVSELQDGQQVDKVSGCYQPSSCFGNIHMHNVSFAYPSNPANLVLSPSNFHFPAGEITFVVGRSGSGKSTLGNLLLRFYEPLTGDITVDGNTITRLDLEWVRRNITLVQQSSILFRDTFFQNVAFGAPDHVSADEVQEACSMALLQSTITGMPHGMDTLIGPGASSLRGGQRQRLALARAKLRDPPVLILDEITSGLDPVSRSLIMEAIRIWRKGKTTIIITHEVGYIADDEYVYVLEGGRIVQERVRKGLAEVQSGLFASLLASADDENQSRDSDSEF</sequence>
<dbReference type="Pfam" id="PF00005">
    <property type="entry name" value="ABC_tran"/>
    <property type="match status" value="1"/>
</dbReference>
<evidence type="ECO:0000256" key="6">
    <source>
        <dbReference type="ARBA" id="ARBA00023136"/>
    </source>
</evidence>
<reference evidence="10" key="1">
    <citation type="journal article" date="2023" name="Mol. Phylogenet. Evol.">
        <title>Genome-scale phylogeny and comparative genomics of the fungal order Sordariales.</title>
        <authorList>
            <person name="Hensen N."/>
            <person name="Bonometti L."/>
            <person name="Westerberg I."/>
            <person name="Brannstrom I.O."/>
            <person name="Guillou S."/>
            <person name="Cros-Aarteil S."/>
            <person name="Calhoun S."/>
            <person name="Haridas S."/>
            <person name="Kuo A."/>
            <person name="Mondo S."/>
            <person name="Pangilinan J."/>
            <person name="Riley R."/>
            <person name="LaButti K."/>
            <person name="Andreopoulos B."/>
            <person name="Lipzen A."/>
            <person name="Chen C."/>
            <person name="Yan M."/>
            <person name="Daum C."/>
            <person name="Ng V."/>
            <person name="Clum A."/>
            <person name="Steindorff A."/>
            <person name="Ohm R.A."/>
            <person name="Martin F."/>
            <person name="Silar P."/>
            <person name="Natvig D.O."/>
            <person name="Lalanne C."/>
            <person name="Gautier V."/>
            <person name="Ament-Velasquez S.L."/>
            <person name="Kruys A."/>
            <person name="Hutchinson M.I."/>
            <person name="Powell A.J."/>
            <person name="Barry K."/>
            <person name="Miller A.N."/>
            <person name="Grigoriev I.V."/>
            <person name="Debuchy R."/>
            <person name="Gladieux P."/>
            <person name="Hiltunen Thoren M."/>
            <person name="Johannesson H."/>
        </authorList>
    </citation>
    <scope>NUCLEOTIDE SEQUENCE</scope>
    <source>
        <strain evidence="10">CBS 314.62</strain>
    </source>
</reference>
<dbReference type="Proteomes" id="UP001270362">
    <property type="component" value="Unassembled WGS sequence"/>
</dbReference>
<evidence type="ECO:0000256" key="7">
    <source>
        <dbReference type="SAM" id="Phobius"/>
    </source>
</evidence>
<name>A0AAE0XBV1_9PEZI</name>
<keyword evidence="5 7" id="KW-1133">Transmembrane helix</keyword>
<dbReference type="GO" id="GO:0015421">
    <property type="term" value="F:ABC-type oligopeptide transporter activity"/>
    <property type="evidence" value="ECO:0007669"/>
    <property type="project" value="TreeGrafter"/>
</dbReference>
<keyword evidence="6 7" id="KW-0472">Membrane</keyword>
<dbReference type="PANTHER" id="PTHR43394:SF15">
    <property type="entry name" value="ALPHA-FACTOR-TRANSPORTING ATPASE"/>
    <property type="match status" value="1"/>
</dbReference>
<organism evidence="10 11">
    <name type="scientific">Podospora appendiculata</name>
    <dbReference type="NCBI Taxonomy" id="314037"/>
    <lineage>
        <taxon>Eukaryota</taxon>
        <taxon>Fungi</taxon>
        <taxon>Dikarya</taxon>
        <taxon>Ascomycota</taxon>
        <taxon>Pezizomycotina</taxon>
        <taxon>Sordariomycetes</taxon>
        <taxon>Sordariomycetidae</taxon>
        <taxon>Sordariales</taxon>
        <taxon>Podosporaceae</taxon>
        <taxon>Podospora</taxon>
    </lineage>
</organism>
<feature type="domain" description="ABC transporter" evidence="8">
    <location>
        <begin position="415"/>
        <end position="652"/>
    </location>
</feature>
<dbReference type="CDD" id="cd18577">
    <property type="entry name" value="ABC_6TM_Pgp_ABCB1_D1_like"/>
    <property type="match status" value="1"/>
</dbReference>
<dbReference type="Gene3D" id="3.40.50.300">
    <property type="entry name" value="P-loop containing nucleotide triphosphate hydrolases"/>
    <property type="match status" value="1"/>
</dbReference>
<feature type="transmembrane region" description="Helical" evidence="7">
    <location>
        <begin position="130"/>
        <end position="157"/>
    </location>
</feature>
<dbReference type="AlphaFoldDB" id="A0AAE0XBV1"/>
<feature type="transmembrane region" description="Helical" evidence="7">
    <location>
        <begin position="355"/>
        <end position="376"/>
    </location>
</feature>
<protein>
    <submittedName>
        <fullName evidence="10">P-loop containing nucleoside triphosphate hydrolase protein</fullName>
    </submittedName>
</protein>
<dbReference type="PANTHER" id="PTHR43394">
    <property type="entry name" value="ATP-DEPENDENT PERMEASE MDL1, MITOCHONDRIAL"/>
    <property type="match status" value="1"/>
</dbReference>
<keyword evidence="2 7" id="KW-0812">Transmembrane</keyword>
<dbReference type="InterPro" id="IPR003439">
    <property type="entry name" value="ABC_transporter-like_ATP-bd"/>
</dbReference>
<evidence type="ECO:0000256" key="2">
    <source>
        <dbReference type="ARBA" id="ARBA00022692"/>
    </source>
</evidence>
<evidence type="ECO:0000313" key="11">
    <source>
        <dbReference type="Proteomes" id="UP001270362"/>
    </source>
</evidence>
<evidence type="ECO:0000256" key="5">
    <source>
        <dbReference type="ARBA" id="ARBA00022989"/>
    </source>
</evidence>
<dbReference type="PROSITE" id="PS50893">
    <property type="entry name" value="ABC_TRANSPORTER_2"/>
    <property type="match status" value="1"/>
</dbReference>
<dbReference type="SUPFAM" id="SSF90123">
    <property type="entry name" value="ABC transporter transmembrane region"/>
    <property type="match status" value="1"/>
</dbReference>
<comment type="caution">
    <text evidence="10">The sequence shown here is derived from an EMBL/GenBank/DDBJ whole genome shotgun (WGS) entry which is preliminary data.</text>
</comment>
<dbReference type="GO" id="GO:0016887">
    <property type="term" value="F:ATP hydrolysis activity"/>
    <property type="evidence" value="ECO:0007669"/>
    <property type="project" value="InterPro"/>
</dbReference>
<evidence type="ECO:0000256" key="1">
    <source>
        <dbReference type="ARBA" id="ARBA00004141"/>
    </source>
</evidence>
<keyword evidence="3" id="KW-0547">Nucleotide-binding</keyword>
<dbReference type="Pfam" id="PF00664">
    <property type="entry name" value="ABC_membrane"/>
    <property type="match status" value="1"/>
</dbReference>
<dbReference type="SMART" id="SM00382">
    <property type="entry name" value="AAA"/>
    <property type="match status" value="1"/>
</dbReference>
<accession>A0AAE0XBV1</accession>
<dbReference type="GO" id="GO:0005743">
    <property type="term" value="C:mitochondrial inner membrane"/>
    <property type="evidence" value="ECO:0007669"/>
    <property type="project" value="TreeGrafter"/>
</dbReference>
<keyword evidence="4" id="KW-0067">ATP-binding</keyword>
<dbReference type="GO" id="GO:0090374">
    <property type="term" value="P:oligopeptide export from mitochondrion"/>
    <property type="evidence" value="ECO:0007669"/>
    <property type="project" value="TreeGrafter"/>
</dbReference>
<keyword evidence="11" id="KW-1185">Reference proteome</keyword>
<dbReference type="InterPro" id="IPR039421">
    <property type="entry name" value="Type_1_exporter"/>
</dbReference>
<dbReference type="InterPro" id="IPR027417">
    <property type="entry name" value="P-loop_NTPase"/>
</dbReference>
<gene>
    <name evidence="10" type="ORF">B0T22DRAFT_174069</name>
</gene>
<dbReference type="SUPFAM" id="SSF52540">
    <property type="entry name" value="P-loop containing nucleoside triphosphate hydrolases"/>
    <property type="match status" value="1"/>
</dbReference>
<dbReference type="GO" id="GO:0005524">
    <property type="term" value="F:ATP binding"/>
    <property type="evidence" value="ECO:0007669"/>
    <property type="project" value="UniProtKB-KW"/>
</dbReference>
<keyword evidence="10" id="KW-0378">Hydrolase</keyword>
<proteinExistence type="predicted"/>
<dbReference type="InterPro" id="IPR036640">
    <property type="entry name" value="ABC1_TM_sf"/>
</dbReference>
<reference evidence="10" key="2">
    <citation type="submission" date="2023-06" db="EMBL/GenBank/DDBJ databases">
        <authorList>
            <consortium name="Lawrence Berkeley National Laboratory"/>
            <person name="Haridas S."/>
            <person name="Hensen N."/>
            <person name="Bonometti L."/>
            <person name="Westerberg I."/>
            <person name="Brannstrom I.O."/>
            <person name="Guillou S."/>
            <person name="Cros-Aarteil S."/>
            <person name="Calhoun S."/>
            <person name="Kuo A."/>
            <person name="Mondo S."/>
            <person name="Pangilinan J."/>
            <person name="Riley R."/>
            <person name="Labutti K."/>
            <person name="Andreopoulos B."/>
            <person name="Lipzen A."/>
            <person name="Chen C."/>
            <person name="Yanf M."/>
            <person name="Daum C."/>
            <person name="Ng V."/>
            <person name="Clum A."/>
            <person name="Steindorff A."/>
            <person name="Ohm R."/>
            <person name="Martin F."/>
            <person name="Silar P."/>
            <person name="Natvig D."/>
            <person name="Lalanne C."/>
            <person name="Gautier V."/>
            <person name="Ament-Velasquez S.L."/>
            <person name="Kruys A."/>
            <person name="Hutchinson M.I."/>
            <person name="Powell A.J."/>
            <person name="Barry K."/>
            <person name="Miller A.N."/>
            <person name="Grigoriev I.V."/>
            <person name="Debuchy R."/>
            <person name="Gladieux P."/>
            <person name="Thoren M.H."/>
            <person name="Johannesson H."/>
        </authorList>
    </citation>
    <scope>NUCLEOTIDE SEQUENCE</scope>
    <source>
        <strain evidence="10">CBS 314.62</strain>
    </source>
</reference>
<dbReference type="InterPro" id="IPR003593">
    <property type="entry name" value="AAA+_ATPase"/>
</dbReference>
<evidence type="ECO:0000259" key="8">
    <source>
        <dbReference type="PROSITE" id="PS50893"/>
    </source>
</evidence>
<feature type="transmembrane region" description="Helical" evidence="7">
    <location>
        <begin position="325"/>
        <end position="343"/>
    </location>
</feature>
<dbReference type="FunFam" id="3.40.50.300:FF:001471">
    <property type="entry name" value="P-loop containing nucleoside triphosphate hydrolase protein"/>
    <property type="match status" value="1"/>
</dbReference>
<evidence type="ECO:0000256" key="4">
    <source>
        <dbReference type="ARBA" id="ARBA00022840"/>
    </source>
</evidence>
<feature type="transmembrane region" description="Helical" evidence="7">
    <location>
        <begin position="210"/>
        <end position="231"/>
    </location>
</feature>
<evidence type="ECO:0000259" key="9">
    <source>
        <dbReference type="PROSITE" id="PS50929"/>
    </source>
</evidence>
<feature type="domain" description="ABC transmembrane type-1" evidence="9">
    <location>
        <begin position="88"/>
        <end position="378"/>
    </location>
</feature>
<dbReference type="EMBL" id="JAULSO010000002">
    <property type="protein sequence ID" value="KAK3689573.1"/>
    <property type="molecule type" value="Genomic_DNA"/>
</dbReference>
<feature type="transmembrane region" description="Helical" evidence="7">
    <location>
        <begin position="82"/>
        <end position="110"/>
    </location>
</feature>
<evidence type="ECO:0000313" key="10">
    <source>
        <dbReference type="EMBL" id="KAK3689573.1"/>
    </source>
</evidence>
<dbReference type="Gene3D" id="1.20.1560.10">
    <property type="entry name" value="ABC transporter type 1, transmembrane domain"/>
    <property type="match status" value="1"/>
</dbReference>
<comment type="subcellular location">
    <subcellularLocation>
        <location evidence="1">Membrane</location>
        <topology evidence="1">Multi-pass membrane protein</topology>
    </subcellularLocation>
</comment>
<evidence type="ECO:0000256" key="3">
    <source>
        <dbReference type="ARBA" id="ARBA00022741"/>
    </source>
</evidence>
<dbReference type="PROSITE" id="PS50929">
    <property type="entry name" value="ABC_TM1F"/>
    <property type="match status" value="1"/>
</dbReference>